<evidence type="ECO:0000256" key="2">
    <source>
        <dbReference type="ARBA" id="ARBA00023015"/>
    </source>
</evidence>
<organism evidence="6 7">
    <name type="scientific">Prosthecomicrobium pneumaticum</name>
    <dbReference type="NCBI Taxonomy" id="81895"/>
    <lineage>
        <taxon>Bacteria</taxon>
        <taxon>Pseudomonadati</taxon>
        <taxon>Pseudomonadota</taxon>
        <taxon>Alphaproteobacteria</taxon>
        <taxon>Hyphomicrobiales</taxon>
        <taxon>Kaistiaceae</taxon>
        <taxon>Prosthecomicrobium</taxon>
    </lineage>
</organism>
<dbReference type="SUPFAM" id="SSF46785">
    <property type="entry name" value="Winged helix' DNA-binding domain"/>
    <property type="match status" value="1"/>
</dbReference>
<evidence type="ECO:0000313" key="6">
    <source>
        <dbReference type="EMBL" id="MBB5754384.1"/>
    </source>
</evidence>
<evidence type="ECO:0000259" key="5">
    <source>
        <dbReference type="PROSITE" id="PS50931"/>
    </source>
</evidence>
<dbReference type="RefSeq" id="WP_183857835.1">
    <property type="nucleotide sequence ID" value="NZ_JACHOO010000008.1"/>
</dbReference>
<dbReference type="PROSITE" id="PS50931">
    <property type="entry name" value="HTH_LYSR"/>
    <property type="match status" value="1"/>
</dbReference>
<dbReference type="Pfam" id="PF03466">
    <property type="entry name" value="LysR_substrate"/>
    <property type="match status" value="1"/>
</dbReference>
<accession>A0A7W9FPA2</accession>
<dbReference type="GO" id="GO:0006351">
    <property type="term" value="P:DNA-templated transcription"/>
    <property type="evidence" value="ECO:0007669"/>
    <property type="project" value="TreeGrafter"/>
</dbReference>
<dbReference type="GO" id="GO:0003700">
    <property type="term" value="F:DNA-binding transcription factor activity"/>
    <property type="evidence" value="ECO:0007669"/>
    <property type="project" value="InterPro"/>
</dbReference>
<dbReference type="InterPro" id="IPR036388">
    <property type="entry name" value="WH-like_DNA-bd_sf"/>
</dbReference>
<evidence type="ECO:0000256" key="4">
    <source>
        <dbReference type="ARBA" id="ARBA00023163"/>
    </source>
</evidence>
<feature type="domain" description="HTH lysR-type" evidence="5">
    <location>
        <begin position="6"/>
        <end position="63"/>
    </location>
</feature>
<keyword evidence="7" id="KW-1185">Reference proteome</keyword>
<dbReference type="Proteomes" id="UP000523821">
    <property type="component" value="Unassembled WGS sequence"/>
</dbReference>
<dbReference type="GO" id="GO:0043565">
    <property type="term" value="F:sequence-specific DNA binding"/>
    <property type="evidence" value="ECO:0007669"/>
    <property type="project" value="TreeGrafter"/>
</dbReference>
<comment type="caution">
    <text evidence="6">The sequence shown here is derived from an EMBL/GenBank/DDBJ whole genome shotgun (WGS) entry which is preliminary data.</text>
</comment>
<reference evidence="6 7" key="1">
    <citation type="submission" date="2020-08" db="EMBL/GenBank/DDBJ databases">
        <title>Genomic Encyclopedia of Type Strains, Phase IV (KMG-IV): sequencing the most valuable type-strain genomes for metagenomic binning, comparative biology and taxonomic classification.</title>
        <authorList>
            <person name="Goeker M."/>
        </authorList>
    </citation>
    <scope>NUCLEOTIDE SEQUENCE [LARGE SCALE GENOMIC DNA]</scope>
    <source>
        <strain evidence="6 7">DSM 16268</strain>
    </source>
</reference>
<name>A0A7W9FPA2_9HYPH</name>
<keyword evidence="2" id="KW-0805">Transcription regulation</keyword>
<dbReference type="Pfam" id="PF00126">
    <property type="entry name" value="HTH_1"/>
    <property type="match status" value="1"/>
</dbReference>
<dbReference type="InterPro" id="IPR036390">
    <property type="entry name" value="WH_DNA-bd_sf"/>
</dbReference>
<dbReference type="SUPFAM" id="SSF53850">
    <property type="entry name" value="Periplasmic binding protein-like II"/>
    <property type="match status" value="1"/>
</dbReference>
<dbReference type="PANTHER" id="PTHR30537">
    <property type="entry name" value="HTH-TYPE TRANSCRIPTIONAL REGULATOR"/>
    <property type="match status" value="1"/>
</dbReference>
<evidence type="ECO:0000256" key="3">
    <source>
        <dbReference type="ARBA" id="ARBA00023125"/>
    </source>
</evidence>
<protein>
    <submittedName>
        <fullName evidence="6">DNA-binding transcriptional LysR family regulator</fullName>
    </submittedName>
</protein>
<dbReference type="InterPro" id="IPR000847">
    <property type="entry name" value="LysR_HTH_N"/>
</dbReference>
<dbReference type="PANTHER" id="PTHR30537:SF3">
    <property type="entry name" value="TRANSCRIPTIONAL REGULATORY PROTEIN"/>
    <property type="match status" value="1"/>
</dbReference>
<dbReference type="Gene3D" id="3.40.190.290">
    <property type="match status" value="1"/>
</dbReference>
<evidence type="ECO:0000313" key="7">
    <source>
        <dbReference type="Proteomes" id="UP000523821"/>
    </source>
</evidence>
<proteinExistence type="inferred from homology"/>
<dbReference type="EMBL" id="JACHOO010000008">
    <property type="protein sequence ID" value="MBB5754384.1"/>
    <property type="molecule type" value="Genomic_DNA"/>
</dbReference>
<gene>
    <name evidence="6" type="ORF">GGQ63_003470</name>
</gene>
<dbReference type="InterPro" id="IPR058163">
    <property type="entry name" value="LysR-type_TF_proteobact-type"/>
</dbReference>
<keyword evidence="4" id="KW-0804">Transcription</keyword>
<dbReference type="AlphaFoldDB" id="A0A7W9FPA2"/>
<comment type="similarity">
    <text evidence="1">Belongs to the LysR transcriptional regulatory family.</text>
</comment>
<keyword evidence="3 6" id="KW-0238">DNA-binding</keyword>
<sequence length="305" mass="33057">MDETEPDWDLYRSFLAVLEEGSLSGAARALGLTQPTIGRHIEALEAALGRQLFIRTPLGLAPTDVAQAMRPYASALAATAAALRRTASEASDRVAGVVRVTASEVIGVEVLPPLLTTLHERHPDLIIELVLSNAVDDLLRREADVAVRMTAPTQEALLVRRVGAIPIGLYGHRRYLERRGRPKTIDDLAGHALIGFDRETAWLRTMAARYPYLGRERLAFRATSDLAQLAAIRAGYGIGACQVGIARRDPNLERVLADFFDLPLGTFVAMHEDLRTSPRCRAVFDALAAGLADYLAACGGTPASR</sequence>
<dbReference type="Gene3D" id="1.10.10.10">
    <property type="entry name" value="Winged helix-like DNA-binding domain superfamily/Winged helix DNA-binding domain"/>
    <property type="match status" value="1"/>
</dbReference>
<dbReference type="InterPro" id="IPR005119">
    <property type="entry name" value="LysR_subst-bd"/>
</dbReference>
<dbReference type="PRINTS" id="PR00039">
    <property type="entry name" value="HTHLYSR"/>
</dbReference>
<evidence type="ECO:0000256" key="1">
    <source>
        <dbReference type="ARBA" id="ARBA00009437"/>
    </source>
</evidence>